<dbReference type="Proteomes" id="UP000753961">
    <property type="component" value="Unassembled WGS sequence"/>
</dbReference>
<reference evidence="6" key="1">
    <citation type="submission" date="2021-06" db="EMBL/GenBank/DDBJ databases">
        <title>44 bacteria genomes isolated from Dapeng, Shenzhen.</title>
        <authorList>
            <person name="Zheng W."/>
            <person name="Yu S."/>
            <person name="Huang Y."/>
        </authorList>
    </citation>
    <scope>NUCLEOTIDE SEQUENCE</scope>
    <source>
        <strain evidence="6">DP5N28-2</strain>
    </source>
</reference>
<dbReference type="InterPro" id="IPR043146">
    <property type="entry name" value="Penicillin_amidase_N_B-knob"/>
</dbReference>
<comment type="caution">
    <text evidence="6">The sequence shown here is derived from an EMBL/GenBank/DDBJ whole genome shotgun (WGS) entry which is preliminary data.</text>
</comment>
<dbReference type="InterPro" id="IPR002692">
    <property type="entry name" value="S45"/>
</dbReference>
<dbReference type="Gene3D" id="1.10.1400.10">
    <property type="match status" value="1"/>
</dbReference>
<evidence type="ECO:0000256" key="5">
    <source>
        <dbReference type="PIRSR" id="PIRSR001227-2"/>
    </source>
</evidence>
<dbReference type="InterPro" id="IPR043147">
    <property type="entry name" value="Penicillin_amidase_A-knob"/>
</dbReference>
<feature type="binding site" evidence="5">
    <location>
        <position position="355"/>
    </location>
    <ligand>
        <name>Ca(2+)</name>
        <dbReference type="ChEBI" id="CHEBI:29108"/>
    </ligand>
</feature>
<keyword evidence="2" id="KW-0378">Hydrolase</keyword>
<gene>
    <name evidence="6" type="ORF">KUV50_16480</name>
</gene>
<dbReference type="GO" id="GO:0016811">
    <property type="term" value="F:hydrolase activity, acting on carbon-nitrogen (but not peptide) bonds, in linear amides"/>
    <property type="evidence" value="ECO:0007669"/>
    <property type="project" value="InterPro"/>
</dbReference>
<evidence type="ECO:0000313" key="6">
    <source>
        <dbReference type="EMBL" id="MBY5959752.1"/>
    </source>
</evidence>
<evidence type="ECO:0000256" key="3">
    <source>
        <dbReference type="ARBA" id="ARBA00023145"/>
    </source>
</evidence>
<dbReference type="InterPro" id="IPR023343">
    <property type="entry name" value="Penicillin_amidase_dom1"/>
</dbReference>
<dbReference type="GO" id="GO:0046872">
    <property type="term" value="F:metal ion binding"/>
    <property type="evidence" value="ECO:0007669"/>
    <property type="project" value="UniProtKB-KW"/>
</dbReference>
<comment type="similarity">
    <text evidence="1">Belongs to the peptidase S45 family.</text>
</comment>
<keyword evidence="5" id="KW-0106">Calcium</keyword>
<dbReference type="GO" id="GO:0017000">
    <property type="term" value="P:antibiotic biosynthetic process"/>
    <property type="evidence" value="ECO:0007669"/>
    <property type="project" value="InterPro"/>
</dbReference>
<dbReference type="Gene3D" id="1.10.439.10">
    <property type="entry name" value="Penicillin Amidohydrolase, domain 1"/>
    <property type="match status" value="1"/>
</dbReference>
<protein>
    <submittedName>
        <fullName evidence="6">Penicillin acylase family protein</fullName>
    </submittedName>
</protein>
<dbReference type="InterPro" id="IPR014395">
    <property type="entry name" value="Pen/GL7ACA/AHL_acylase"/>
</dbReference>
<dbReference type="Gene3D" id="3.60.20.10">
    <property type="entry name" value="Glutamine Phosphoribosylpyrophosphate, subunit 1, domain 1"/>
    <property type="match status" value="1"/>
</dbReference>
<proteinExistence type="inferred from homology"/>
<dbReference type="Gene3D" id="2.30.120.10">
    <property type="match status" value="1"/>
</dbReference>
<dbReference type="PANTHER" id="PTHR34218:SF4">
    <property type="entry name" value="ACYL-HOMOSERINE LACTONE ACYLASE QUIP"/>
    <property type="match status" value="1"/>
</dbReference>
<keyword evidence="7" id="KW-1185">Reference proteome</keyword>
<evidence type="ECO:0000313" key="7">
    <source>
        <dbReference type="Proteomes" id="UP000753961"/>
    </source>
</evidence>
<comment type="cofactor">
    <cofactor evidence="5">
        <name>Ca(2+)</name>
        <dbReference type="ChEBI" id="CHEBI:29108"/>
    </cofactor>
    <text evidence="5">Binds 1 Ca(2+) ion per dimer.</text>
</comment>
<evidence type="ECO:0000256" key="4">
    <source>
        <dbReference type="PIRSR" id="PIRSR001227-1"/>
    </source>
</evidence>
<dbReference type="EMBL" id="JAHVHU010000017">
    <property type="protein sequence ID" value="MBY5959752.1"/>
    <property type="molecule type" value="Genomic_DNA"/>
</dbReference>
<sequence length="804" mass="91713">MKNTWMFVICMALSIALLITLSRPVSIGGRTIPALGHFLNPFTGFWNQAESGKAGSHENYYSSDLVDSIQIEFDKRMIPHIFAQSSAEAFYAQGFLHAKNRLFQMDITARAISGRLSELLGEETLNRDIFARRINFPQAIENKYQSWQRHPDMMALAEAYVNGVNHYLKTLPPKNYPVEYKLLGAQPEKWTIQKTIAITLSLAATLNLNLQDYPQTNTMWDIGPKMYEKLFPLFPDSLLPVDIEKETYPDSVQTLDPQSYQGFNYLKDQLPPDPGPGIGSNNWAVRAALTKDSFPILANDPHLRLSLPSIWYELQMHTPEFTTHGVSVPGMPSIVIGFNKHIAWGLTNAPIDVLDTYKIKWKDKNQGTYLLDGKEKKARLRKEIIKIKGEPPHTEEVYDTYWGPVLFDNSTQARQDIAVKWMSALPHDKCDMRTLYGLMRSKDLFDYQAALESFYAPAQNIIFASTQDSIAITVQGKFPVKRPGQGRFVLDGSLTSNDWQGIIPMDDLPRMINPERGYVLSANEWSTYPEYPYYYSGRFDQYRGRAIDYFLRSDHSLTVEKMKAIQQSNFNLKAAEVLPVLIDHLSVTTSEKPLIDSLRNWDYYYDPDSPLPTITELWIEQCKKLTFDEISSIDSISMLTPNTWRLLELLQNPYDPIFDRLSTPESRESAREIVQASWDVAHRIYTGFSPTERHWGRYASLSIDHLLGIPEFSRQNLYTGGNGNTINAITRTNGPSWRMIVELGKDSVTGHVIYPGGQSGNPGSPYYDNFLDDWLSGKYYEVSLAPTPTKIKQSIHYSIYLLPQ</sequence>
<evidence type="ECO:0000256" key="1">
    <source>
        <dbReference type="ARBA" id="ARBA00006586"/>
    </source>
</evidence>
<dbReference type="SUPFAM" id="SSF56235">
    <property type="entry name" value="N-terminal nucleophile aminohydrolases (Ntn hydrolases)"/>
    <property type="match status" value="1"/>
</dbReference>
<dbReference type="Pfam" id="PF01804">
    <property type="entry name" value="Penicil_amidase"/>
    <property type="match status" value="1"/>
</dbReference>
<dbReference type="RefSeq" id="WP_222581288.1">
    <property type="nucleotide sequence ID" value="NZ_JAHVHU010000017.1"/>
</dbReference>
<feature type="binding site" evidence="5">
    <location>
        <position position="352"/>
    </location>
    <ligand>
        <name>Ca(2+)</name>
        <dbReference type="ChEBI" id="CHEBI:29108"/>
    </ligand>
</feature>
<dbReference type="AlphaFoldDB" id="A0A953HQ72"/>
<accession>A0A953HQ72</accession>
<keyword evidence="3" id="KW-0865">Zymogen</keyword>
<keyword evidence="5" id="KW-0479">Metal-binding</keyword>
<organism evidence="6 7">
    <name type="scientific">Membranihabitans marinus</name>
    <dbReference type="NCBI Taxonomy" id="1227546"/>
    <lineage>
        <taxon>Bacteria</taxon>
        <taxon>Pseudomonadati</taxon>
        <taxon>Bacteroidota</taxon>
        <taxon>Saprospiria</taxon>
        <taxon>Saprospirales</taxon>
        <taxon>Saprospiraceae</taxon>
        <taxon>Membranihabitans</taxon>
    </lineage>
</organism>
<dbReference type="CDD" id="cd03747">
    <property type="entry name" value="Ntn_PGA_like"/>
    <property type="match status" value="1"/>
</dbReference>
<evidence type="ECO:0000256" key="2">
    <source>
        <dbReference type="ARBA" id="ARBA00022801"/>
    </source>
</evidence>
<dbReference type="InterPro" id="IPR029055">
    <property type="entry name" value="Ntn_hydrolases_N"/>
</dbReference>
<name>A0A953HQ72_9BACT</name>
<dbReference type="PANTHER" id="PTHR34218">
    <property type="entry name" value="PEPTIDASE S45 PENICILLIN AMIDASE"/>
    <property type="match status" value="1"/>
</dbReference>
<feature type="active site" description="Nucleophile" evidence="4">
    <location>
        <position position="280"/>
    </location>
</feature>
<dbReference type="PIRSF" id="PIRSF001227">
    <property type="entry name" value="Pen_acylase"/>
    <property type="match status" value="1"/>
</dbReference>